<gene>
    <name evidence="6" type="ORF">OT_ostta17g01910</name>
</gene>
<evidence type="ECO:0000313" key="7">
    <source>
        <dbReference type="Proteomes" id="UP000009170"/>
    </source>
</evidence>
<dbReference type="GeneID" id="9838103"/>
<feature type="transmembrane region" description="Helical" evidence="4">
    <location>
        <begin position="419"/>
        <end position="437"/>
    </location>
</feature>
<dbReference type="PANTHER" id="PTHR12147:SF26">
    <property type="entry name" value="PEPTIDASE M28 DOMAIN-CONTAINING PROTEIN"/>
    <property type="match status" value="1"/>
</dbReference>
<dbReference type="Proteomes" id="UP000009170">
    <property type="component" value="Unassembled WGS sequence"/>
</dbReference>
<evidence type="ECO:0000313" key="6">
    <source>
        <dbReference type="EMBL" id="CEG00621.1"/>
    </source>
</evidence>
<organism evidence="6 7">
    <name type="scientific">Ostreococcus tauri</name>
    <name type="common">Marine green alga</name>
    <dbReference type="NCBI Taxonomy" id="70448"/>
    <lineage>
        <taxon>Eukaryota</taxon>
        <taxon>Viridiplantae</taxon>
        <taxon>Chlorophyta</taxon>
        <taxon>Mamiellophyceae</taxon>
        <taxon>Mamiellales</taxon>
        <taxon>Bathycoccaceae</taxon>
        <taxon>Ostreococcus</taxon>
    </lineage>
</organism>
<dbReference type="InterPro" id="IPR045175">
    <property type="entry name" value="M28_fam"/>
</dbReference>
<dbReference type="AlphaFoldDB" id="A0A096P9E8"/>
<feature type="domain" description="Peptidase M28" evidence="5">
    <location>
        <begin position="173"/>
        <end position="375"/>
    </location>
</feature>
<evidence type="ECO:0000256" key="3">
    <source>
        <dbReference type="SAM" id="MobiDB-lite"/>
    </source>
</evidence>
<evidence type="ECO:0000256" key="4">
    <source>
        <dbReference type="SAM" id="Phobius"/>
    </source>
</evidence>
<name>A0A096P9E8_OSTTA</name>
<dbReference type="OrthoDB" id="568480at2759"/>
<feature type="transmembrane region" description="Helical" evidence="4">
    <location>
        <begin position="654"/>
        <end position="678"/>
    </location>
</feature>
<accession>A0A096P9E8</accession>
<dbReference type="GO" id="GO:0008235">
    <property type="term" value="F:metalloexopeptidase activity"/>
    <property type="evidence" value="ECO:0007669"/>
    <property type="project" value="InterPro"/>
</dbReference>
<dbReference type="FunCoup" id="A0A096P9E8">
    <property type="interactions" value="236"/>
</dbReference>
<feature type="region of interest" description="Disordered" evidence="3">
    <location>
        <begin position="1"/>
        <end position="31"/>
    </location>
</feature>
<feature type="compositionally biased region" description="Low complexity" evidence="3">
    <location>
        <begin position="1"/>
        <end position="20"/>
    </location>
</feature>
<dbReference type="InParanoid" id="A0A096P9E8"/>
<feature type="transmembrane region" description="Helical" evidence="4">
    <location>
        <begin position="690"/>
        <end position="710"/>
    </location>
</feature>
<comment type="similarity">
    <text evidence="2">Belongs to the peptidase M28 family. M28B subfamily.</text>
</comment>
<evidence type="ECO:0000256" key="1">
    <source>
        <dbReference type="ARBA" id="ARBA00001947"/>
    </source>
</evidence>
<dbReference type="RefSeq" id="XP_003083970.2">
    <property type="nucleotide sequence ID" value="XM_003083922.2"/>
</dbReference>
<keyword evidence="4" id="KW-0812">Transmembrane</keyword>
<evidence type="ECO:0000259" key="5">
    <source>
        <dbReference type="Pfam" id="PF04389"/>
    </source>
</evidence>
<keyword evidence="4" id="KW-0472">Membrane</keyword>
<dbReference type="STRING" id="70448.A0A096P9E8"/>
<keyword evidence="7" id="KW-1185">Reference proteome</keyword>
<feature type="transmembrane region" description="Helical" evidence="4">
    <location>
        <begin position="45"/>
        <end position="63"/>
    </location>
</feature>
<dbReference type="Gene3D" id="3.40.630.10">
    <property type="entry name" value="Zn peptidases"/>
    <property type="match status" value="1"/>
</dbReference>
<proteinExistence type="inferred from homology"/>
<feature type="transmembrane region" description="Helical" evidence="4">
    <location>
        <begin position="623"/>
        <end position="642"/>
    </location>
</feature>
<comment type="caution">
    <text evidence="6">The sequence shown here is derived from an EMBL/GenBank/DDBJ whole genome shotgun (WGS) entry which is preliminary data.</text>
</comment>
<comment type="cofactor">
    <cofactor evidence="1">
        <name>Zn(2+)</name>
        <dbReference type="ChEBI" id="CHEBI:29105"/>
    </cofactor>
</comment>
<dbReference type="KEGG" id="ota:OT_ostta17g01910"/>
<sequence length="953" mass="102615">MSDANRASSNDDVSASASASGGRGNDSNETKNASYSFIRATTTRLASSSAFIVFVTCVLSVLIDRMTPVRSSAVSDHREAFAERRARVHARTLESGGARATGTPSEWSAFAYVDTTLTDALRPVSLSNATTVERARRTHDGFAGGSWRTTYGGIASLGARIRSARAQREGWEEHAVVLSVHIDTVHASVGGSDNGANVATALETTRALAQRLARVGGDAMCDVEARRCAAVIVMFSTAEEEGLAGAHGLVRTHEWFSDAKVRVQLVLNLESMGAGGPHRLFQARADSDIARRALRAWARHAPRAIGTVLSEDIFNSGVINSGTDFAIFRRYGDVPAILDFAFVERTSVYHTPRDRVKYMRPGSLQHSGENILEFMAYIVAHGGFESETNDERAARPMSWYTIPGYGMVTHDSPRVDSHVVFLAVPLLTLATIIYRTHVGEFFTSRTLSAEETVAHMENTFRALVTTPLVLLGSALAWITAVFVAAAAPVICAYTSAEPNLYISRPLGLIALSGSASFIAFIVTQKFTAKLTFALVPLSEKMKLSDQAWRITEWSLLIGQVVVWGLAASQTTRAGIGSSYAPLLWLVFPTSIAIAPALLTWFGARSRDYDMPSPPSGTKIALSIAAPLWITSPSALLLLRVLQGVGSRVPVDDEAIYLYDGIAGAVIGGFTAMTTSLFAPSLVTSKDDPHQWLRAVKFAGGVLACALVYTLSFMRGAGAQWTTLAPQPLVLTHIVRASSQSAHIVIARAGASTLRGVESVLRENPTVLDSLSMECSANATFDISTAIARGACVVSGNNLYDEMVVTGSIPPSFGEVRSVGRSRRVEISVGDGRRWSVSADKRCVERVAVLSVEIDAPTDEDWVVIDPYERGRATRVILNGVGGDSSARTKFTLWYQPRASTNSSCSEAVRLRADYTARTPSIAKIDVALPKWAVPFGKHLSPQWLALYETLDVS</sequence>
<dbReference type="SUPFAM" id="SSF53187">
    <property type="entry name" value="Zn-dependent exopeptidases"/>
    <property type="match status" value="1"/>
</dbReference>
<evidence type="ECO:0000256" key="2">
    <source>
        <dbReference type="ARBA" id="ARBA00005634"/>
    </source>
</evidence>
<feature type="transmembrane region" description="Helical" evidence="4">
    <location>
        <begin position="468"/>
        <end position="494"/>
    </location>
</feature>
<dbReference type="Pfam" id="PF04389">
    <property type="entry name" value="Peptidase_M28"/>
    <property type="match status" value="1"/>
</dbReference>
<feature type="transmembrane region" description="Helical" evidence="4">
    <location>
        <begin position="579"/>
        <end position="603"/>
    </location>
</feature>
<dbReference type="PANTHER" id="PTHR12147">
    <property type="entry name" value="METALLOPEPTIDASE M28 FAMILY MEMBER"/>
    <property type="match status" value="1"/>
</dbReference>
<dbReference type="InterPro" id="IPR007484">
    <property type="entry name" value="Peptidase_M28"/>
</dbReference>
<protein>
    <submittedName>
        <fullName evidence="6">Peptidase M28</fullName>
    </submittedName>
</protein>
<dbReference type="EMBL" id="CAID01000017">
    <property type="protein sequence ID" value="CEG00621.1"/>
    <property type="molecule type" value="Genomic_DNA"/>
</dbReference>
<feature type="transmembrane region" description="Helical" evidence="4">
    <location>
        <begin position="506"/>
        <end position="527"/>
    </location>
</feature>
<reference evidence="7" key="1">
    <citation type="journal article" date="2006" name="Proc. Natl. Acad. Sci. U.S.A.">
        <title>Genome analysis of the smallest free-living eukaryote Ostreococcus tauri unveils many unique features.</title>
        <authorList>
            <person name="Derelle E."/>
            <person name="Ferraz C."/>
            <person name="Rombauts S."/>
            <person name="Rouze P."/>
            <person name="Worden A.Z."/>
            <person name="Robbens S."/>
            <person name="Partensky F."/>
            <person name="Degroeve S."/>
            <person name="Echeynie S."/>
            <person name="Cooke R."/>
            <person name="Saeys Y."/>
            <person name="Wuyts J."/>
            <person name="Jabbari K."/>
            <person name="Bowler C."/>
            <person name="Panaud O."/>
            <person name="Piegu B."/>
            <person name="Ball S.G."/>
            <person name="Ral J.-P."/>
            <person name="Bouget F.-Y."/>
            <person name="Piganeau G."/>
            <person name="De Baets B."/>
            <person name="Picard A."/>
            <person name="Delseny M."/>
            <person name="Demaille J."/>
            <person name="Van de Peer Y."/>
            <person name="Moreau H."/>
        </authorList>
    </citation>
    <scope>NUCLEOTIDE SEQUENCE [LARGE SCALE GENOMIC DNA]</scope>
    <source>
        <strain evidence="7">OTTH 0595 / CCAP 157/2 / RCC745</strain>
    </source>
</reference>
<reference evidence="6 7" key="2">
    <citation type="journal article" date="2014" name="BMC Genomics">
        <title>An improved genome of the model marine alga Ostreococcus tauri unfolds by assessing Illumina de novo assemblies.</title>
        <authorList>
            <person name="Blanc-Mathieu R."/>
            <person name="Verhelst B."/>
            <person name="Derelle E."/>
            <person name="Rombauts S."/>
            <person name="Bouget F.Y."/>
            <person name="Carre I."/>
            <person name="Chateau A."/>
            <person name="Eyre-Walker A."/>
            <person name="Grimsley N."/>
            <person name="Moreau H."/>
            <person name="Piegu B."/>
            <person name="Rivals E."/>
            <person name="Schackwitz W."/>
            <person name="Van de Peer Y."/>
            <person name="Piganeau G."/>
        </authorList>
    </citation>
    <scope>NUCLEOTIDE SEQUENCE [LARGE SCALE GENOMIC DNA]</scope>
    <source>
        <strain evidence="7">OTTH 0595 / CCAP 157/2 / RCC745</strain>
    </source>
</reference>
<keyword evidence="4" id="KW-1133">Transmembrane helix</keyword>
<dbReference type="GO" id="GO:0006508">
    <property type="term" value="P:proteolysis"/>
    <property type="evidence" value="ECO:0007669"/>
    <property type="project" value="InterPro"/>
</dbReference>